<keyword evidence="4" id="KW-1185">Reference proteome</keyword>
<dbReference type="InterPro" id="IPR001375">
    <property type="entry name" value="Peptidase_S9_cat"/>
</dbReference>
<dbReference type="Gene3D" id="3.40.50.1820">
    <property type="entry name" value="alpha/beta hydrolase"/>
    <property type="match status" value="1"/>
</dbReference>
<dbReference type="SUPFAM" id="SSF53474">
    <property type="entry name" value="alpha/beta-Hydrolases"/>
    <property type="match status" value="1"/>
</dbReference>
<dbReference type="InterPro" id="IPR011042">
    <property type="entry name" value="6-blade_b-propeller_TolB-like"/>
</dbReference>
<sequence length="818" mass="92444">MKAPYLFLSNPRRYFKSRVAGTMLFVSVFGFFASGYAQENVSFQQPSSEILALADYQRPPVIRMSPDKKWVLSMYRPTYKTLDELGQEELRLAGLRINAKAGISSTETYYDNLRLKSVDGGQEYTVRGLPAQALIANVGYSSDSKKIAFTHTSAQGLSLWVIDVETQTAKQLTDYVLNAVLDAPYTWVRNTNELLISKRPAVSKGLIDHSKDLPQGPVVSTSDGNISQLRTYQDLLKNPQDEQDFETLATSELFWINLNGEERKFLSAGMYTQSSLSPDEKYVLVSQLKKPFSYLVGYNSFPQETFVYSVDGALVKKVNETPLLEIMPKGFSSVRTGKRSLAWRLDKPASLYFVQALDGGDANKESALRDELFVWDFPFDGAPRSIMKIQDRFSGIVWGNDNYALVSSQWYDTRNVKTFLLNPATGHSQVITDRNRQDVYSDPGNVFRDKNSFGVYTMYINKDKAYFVGDGFTKEGEFPFIDEFNLKTLKRNRLYVAKASDLQERIAQVIDITKGDILISLQSATQYPNFYRKNIKTGKQVAVTDIENPFKTLEQVHKEVLNYTRNDGVALSGTLYLPANYDKKEKLPLLIWAYPREYKDKNTAGQSTANPKEFTFPSYGSFIYWVSKGYAVLDNAAFPIVGEGKQEPNDTFIPQLVANAEAAINAVDKLGYIDRKRVAVGGHSYGAFMTAHLLSNSNLFAAGIARSGAYNRTLTPFGFQSEQRNFWDDPQLYMTMSPFMSADRMKTPMLLVHGAADNNPGTFTLQTERYFQALKNLGAPVRMVILPRESHGYAAKENIFHLLWEQDQFLEKYLKGKK</sequence>
<dbReference type="Pfam" id="PF00326">
    <property type="entry name" value="Peptidase_S9"/>
    <property type="match status" value="1"/>
</dbReference>
<dbReference type="EMBL" id="JAERTY010000011">
    <property type="protein sequence ID" value="MBL1410848.1"/>
    <property type="molecule type" value="Genomic_DNA"/>
</dbReference>
<reference evidence="3 4" key="1">
    <citation type="submission" date="2021-01" db="EMBL/GenBank/DDBJ databases">
        <title>C459-1 draft genome sequence.</title>
        <authorList>
            <person name="Zhang X.-F."/>
        </authorList>
    </citation>
    <scope>NUCLEOTIDE SEQUENCE [LARGE SCALE GENOMIC DNA]</scope>
    <source>
        <strain evidence="4">C459-1</strain>
    </source>
</reference>
<protein>
    <submittedName>
        <fullName evidence="3">S9 family peptidase</fullName>
    </submittedName>
</protein>
<dbReference type="PANTHER" id="PTHR42776">
    <property type="entry name" value="SERINE PEPTIDASE S9 FAMILY MEMBER"/>
    <property type="match status" value="1"/>
</dbReference>
<evidence type="ECO:0000313" key="4">
    <source>
        <dbReference type="Proteomes" id="UP000625283"/>
    </source>
</evidence>
<organism evidence="3 4">
    <name type="scientific">Sphingobacterium faecale</name>
    <dbReference type="NCBI Taxonomy" id="2803775"/>
    <lineage>
        <taxon>Bacteria</taxon>
        <taxon>Pseudomonadati</taxon>
        <taxon>Bacteroidota</taxon>
        <taxon>Sphingobacteriia</taxon>
        <taxon>Sphingobacteriales</taxon>
        <taxon>Sphingobacteriaceae</taxon>
        <taxon>Sphingobacterium</taxon>
    </lineage>
</organism>
<keyword evidence="1" id="KW-0378">Hydrolase</keyword>
<comment type="caution">
    <text evidence="3">The sequence shown here is derived from an EMBL/GenBank/DDBJ whole genome shotgun (WGS) entry which is preliminary data.</text>
</comment>
<evidence type="ECO:0000259" key="2">
    <source>
        <dbReference type="Pfam" id="PF00326"/>
    </source>
</evidence>
<gene>
    <name evidence="3" type="ORF">JKG61_18975</name>
</gene>
<dbReference type="PANTHER" id="PTHR42776:SF28">
    <property type="entry name" value="GLUTAMYL ENDOPEPTIDASE, CHLOROPLASTIC-RELATED"/>
    <property type="match status" value="1"/>
</dbReference>
<name>A0ABS1R849_9SPHI</name>
<dbReference type="Gene3D" id="2.120.10.30">
    <property type="entry name" value="TolB, C-terminal domain"/>
    <property type="match status" value="1"/>
</dbReference>
<dbReference type="Proteomes" id="UP000625283">
    <property type="component" value="Unassembled WGS sequence"/>
</dbReference>
<proteinExistence type="predicted"/>
<feature type="domain" description="Peptidase S9 prolyl oligopeptidase catalytic" evidence="2">
    <location>
        <begin position="662"/>
        <end position="816"/>
    </location>
</feature>
<dbReference type="InterPro" id="IPR029058">
    <property type="entry name" value="AB_hydrolase_fold"/>
</dbReference>
<evidence type="ECO:0000256" key="1">
    <source>
        <dbReference type="ARBA" id="ARBA00022801"/>
    </source>
</evidence>
<dbReference type="SUPFAM" id="SSF82171">
    <property type="entry name" value="DPP6 N-terminal domain-like"/>
    <property type="match status" value="1"/>
</dbReference>
<accession>A0ABS1R849</accession>
<evidence type="ECO:0000313" key="3">
    <source>
        <dbReference type="EMBL" id="MBL1410848.1"/>
    </source>
</evidence>